<proteinExistence type="predicted"/>
<accession>A0A8J6P175</accession>
<protein>
    <submittedName>
        <fullName evidence="1">Enoyl-CoA hydratase/isomerase family protein</fullName>
    </submittedName>
</protein>
<sequence length="268" mass="30431">MQKNPKFDVECDFCSAKKLEDIILLRFKSKENLLLKATDLNFRDKVIDYLGRISRSDSIKVVVIVRSADKTGSAEYFNFYQHALKKKWDSFPIHRIHNVFAQFIMKIINLNKIVIHAHSGPVISLFLNVSLACDYRIVADNTVYQNPYLKLGLLPIGGGAFFLPKMLGSSKAYEILLSENDITAQEALKIGIVDEIVAPDRVEEAALKAARHFAQKPLRSLAGVKKLINYSMKDLKDYMELENQELIRIVEAGNCQDSNPNISRITHF</sequence>
<organism evidence="1 2">
    <name type="scientific">Candidatus Desulfatibia vada</name>
    <dbReference type="NCBI Taxonomy" id="2841696"/>
    <lineage>
        <taxon>Bacteria</taxon>
        <taxon>Pseudomonadati</taxon>
        <taxon>Thermodesulfobacteriota</taxon>
        <taxon>Desulfobacteria</taxon>
        <taxon>Desulfobacterales</taxon>
        <taxon>Desulfobacterales incertae sedis</taxon>
        <taxon>Candidatus Desulfatibia</taxon>
    </lineage>
</organism>
<reference evidence="1 2" key="1">
    <citation type="submission" date="2020-08" db="EMBL/GenBank/DDBJ databases">
        <title>Bridging the membrane lipid divide: bacteria of the FCB group superphylum have the potential to synthesize archaeal ether lipids.</title>
        <authorList>
            <person name="Villanueva L."/>
            <person name="Von Meijenfeldt F.A.B."/>
            <person name="Westbye A.B."/>
            <person name="Yadav S."/>
            <person name="Hopmans E.C."/>
            <person name="Dutilh B.E."/>
            <person name="Sinninghe Damste J.S."/>
        </authorList>
    </citation>
    <scope>NUCLEOTIDE SEQUENCE [LARGE SCALE GENOMIC DNA]</scope>
    <source>
        <strain evidence="1">NIOZ-UU17</strain>
    </source>
</reference>
<dbReference type="PANTHER" id="PTHR43684:SF13">
    <property type="entry name" value="CHROMODOMAIN Y-LIKE PROTEIN"/>
    <property type="match status" value="1"/>
</dbReference>
<evidence type="ECO:0000313" key="2">
    <source>
        <dbReference type="Proteomes" id="UP000605201"/>
    </source>
</evidence>
<dbReference type="Gene3D" id="3.90.226.10">
    <property type="entry name" value="2-enoyl-CoA Hydratase, Chain A, domain 1"/>
    <property type="match status" value="1"/>
</dbReference>
<dbReference type="SUPFAM" id="SSF52096">
    <property type="entry name" value="ClpP/crotonase"/>
    <property type="match status" value="1"/>
</dbReference>
<dbReference type="AlphaFoldDB" id="A0A8J6P175"/>
<dbReference type="PANTHER" id="PTHR43684">
    <property type="match status" value="1"/>
</dbReference>
<dbReference type="InterPro" id="IPR001753">
    <property type="entry name" value="Enoyl-CoA_hydra/iso"/>
</dbReference>
<dbReference type="Pfam" id="PF00378">
    <property type="entry name" value="ECH_1"/>
    <property type="match status" value="1"/>
</dbReference>
<name>A0A8J6P175_9BACT</name>
<evidence type="ECO:0000313" key="1">
    <source>
        <dbReference type="EMBL" id="MBC8430965.1"/>
    </source>
</evidence>
<gene>
    <name evidence="1" type="ORF">H8D96_03500</name>
</gene>
<dbReference type="Proteomes" id="UP000605201">
    <property type="component" value="Unassembled WGS sequence"/>
</dbReference>
<dbReference type="EMBL" id="JACNIG010000097">
    <property type="protein sequence ID" value="MBC8430965.1"/>
    <property type="molecule type" value="Genomic_DNA"/>
</dbReference>
<dbReference type="CDD" id="cd06558">
    <property type="entry name" value="crotonase-like"/>
    <property type="match status" value="1"/>
</dbReference>
<dbReference type="InterPro" id="IPR051053">
    <property type="entry name" value="ECH/Chromodomain_protein"/>
</dbReference>
<comment type="caution">
    <text evidence="1">The sequence shown here is derived from an EMBL/GenBank/DDBJ whole genome shotgun (WGS) entry which is preliminary data.</text>
</comment>
<dbReference type="GO" id="GO:0003824">
    <property type="term" value="F:catalytic activity"/>
    <property type="evidence" value="ECO:0007669"/>
    <property type="project" value="UniProtKB-ARBA"/>
</dbReference>
<dbReference type="InterPro" id="IPR029045">
    <property type="entry name" value="ClpP/crotonase-like_dom_sf"/>
</dbReference>